<sequence>MEDSERLLHGQTEGEDVSTLPSSPTSESVDVTIELPFVTPSRALAIQAKRALLMKNALVATKLSTCPASALVEAVQERRADENVNVEYDEWVDLVRVLPGVHAGGVFQPVEVILERIHRSFNATNRHKMIELGIATLVLLQGSVSEKFRLAIKLASTGEEDSDDSECTKEAMRTALSCLLLSISALFDDETASVEEIEATAKILESSVHEAVNRMWSTRELSSGNGIYVKSAIPWADERPLKALPWLKLVDHAKWPVIKRLTSARSSSRAESPRSRGSALSSDYSEGPLTNESGDSTSALTFQFSSVDGGQMTIGTHEAEFLFDFLVQSAFTKVHAQAMYDTFVQHTGDGLLEEETFLEAIEELLAMTNQPQLMEDHAFLDQMLDIFRCFLPENCRRVDAFEIAAGFSLFSWGSKSDKLGSSFHYFDAESKGFLNRQQLWRFLRSVLLTLLYLSPPAENVVARYGSLAALVDTGEQEIMESVMGGINSDDDESSDEESDGRDQANSELRKGVYTFENFGLWYNSGGFKAMSWLELLDLRKWIFVSPHFQLDQLDVEPVDPVVASANYYTAQNFSVNMDADSGEQKFGFADVIAEEDDEDDDGTGARNHMLPPSNPSSYSSATTNHSNLTSVASGLPAIYLKNEIVLEFDLAFDMEDDSTVEVPLRTLCFDNGDLIHFFELQRVMRLNEVELYRLYDVFEPYMEDIASAWMEKSAFDECMNDLLPSEVADGVASAFRIHPHSRVPPPSIGRAKDCKMVADSLSRLFFAFNRGGTGKIDLIEFVSAFTLFCAGSKSEKLAFAYRLFDTDRDGALSRREMWKYLRSFLTMLLALGNGSELSAEAIASIADATAIAIADAIFKDMDKTRSVQRFQSVPRESHRFSLDTPESADTVIATRNARRGQYYHRGSLPNVNALSVSGSGVNSAGPGAGSAFIRGGVVTFEEFARWYSTNGYNIIAWIELLDAKKWPPVSDGVVEAILRYNSRQQRAIAGATQNGSFGPESGGSTLDSGSMGDSNDRSSSLDAEYATLTPFDLTNLRTSDGKIPASEMASVTDTDDVIASPISAVSSSRKLTSVALQFKLTSYDNTTLRIRLKDVAIVYTISERMGLSTMTSEEVLNRFHKEASGRSLTKMGFLRAMRDLVPRTTLSNEDQEFLSFHLLRIYALYEAESVLDEAQDDDESQDGVLADQLDDLQKTSSVEKLHLLAGMSIFCSGSKSVKLGVLFKLFDAHGDGFVSRRHLFELMKSILVVLFAFSSYNTNKAHTNDTNVNTWSTNSAAERAAGAVISKLFCEAKCRHPDAITLSEFASWYANGGYMDCPWLELLDLSKWPAKEAFEASKREKPLIYAFDMLEEGSILHFTESDISTYLFMLRSTKLGDLSVTKIYDTLLAFATPSPEEAMKMSRAEESRGGGQDYSYAAVEEDEGAYLELTRNNFYECIRNLVPKNDMSEKAQQTSSKILSRLFNVFDRKRVGRVNALELACGMSILGKGAKSQKLSMAFEFITKMRQQRHKTLNNYASINGGMGGGGGAGGMLGGVNSISTGGAFGWLSNRGVLSTTAGLRRSMLQNDADALPHSVLFIYLRSFLLAMMALSDGTYRLGLEKMYAEADDFIEEAMGDLMTEVTANGNNGGGYAGYGTARSRARVTFEQFGEWYNAGGFELISWVELLDVAKWEQQQDLQQQDLVVAASTTSRMKSTRMASQRYASTKLTEPIQTTRTSPKRPTQKKQIRQSDIVSSSYPIQSRGKKDQQQRLSTHRESLVVASLTSDGPIMVFAISAEAAELQFFNDDISRLRVSLQQTQLHQENPWNLCAALKTGLQALQATPHHGISKRQFISAVKTVCSDHFGVEEFGEETEDLLYSMLEVYIKDPTSSNGQYVSPVSDDDDEFDNHNLDVVGAVCGLMVICDGSLLEKLKCGTKLFDENMADHGVDTTLGALRSCLTAFLMAFYGMSCSLSGEVVRYSSQLGAEDVLRAFSNADVDALSPSQPKTPLDLSKNVSLRDFSEWFGESGYPSHPWVELIELQHWPAAINICGSETEES</sequence>
<dbReference type="Proteomes" id="UP000794436">
    <property type="component" value="Unassembled WGS sequence"/>
</dbReference>
<reference evidence="9" key="1">
    <citation type="submission" date="2019-03" db="EMBL/GenBank/DDBJ databases">
        <title>Long read genome sequence of the mycoparasitic Pythium oligandrum ATCC 38472 isolated from sugarbeet rhizosphere.</title>
        <authorList>
            <person name="Gaulin E."/>
        </authorList>
    </citation>
    <scope>NUCLEOTIDE SEQUENCE</scope>
    <source>
        <strain evidence="9">ATCC 38472_TT</strain>
    </source>
</reference>
<keyword evidence="10" id="KW-1185">Reference proteome</keyword>
<keyword evidence="5" id="KW-0106">Calcium</keyword>
<feature type="region of interest" description="Disordered" evidence="7">
    <location>
        <begin position="1"/>
        <end position="27"/>
    </location>
</feature>
<accession>A0A8K1CPW1</accession>
<keyword evidence="3" id="KW-0479">Metal-binding</keyword>
<feature type="region of interest" description="Disordered" evidence="7">
    <location>
        <begin position="484"/>
        <end position="505"/>
    </location>
</feature>
<evidence type="ECO:0000256" key="1">
    <source>
        <dbReference type="ARBA" id="ARBA00006049"/>
    </source>
</evidence>
<dbReference type="PROSITE" id="PS00018">
    <property type="entry name" value="EF_HAND_1"/>
    <property type="match status" value="1"/>
</dbReference>
<comment type="caution">
    <text evidence="9">The sequence shown here is derived from an EMBL/GenBank/DDBJ whole genome shotgun (WGS) entry which is preliminary data.</text>
</comment>
<dbReference type="OrthoDB" id="2122982at2759"/>
<evidence type="ECO:0000256" key="4">
    <source>
        <dbReference type="ARBA" id="ARBA00022737"/>
    </source>
</evidence>
<feature type="compositionally biased region" description="Polar residues" evidence="7">
    <location>
        <begin position="1730"/>
        <end position="1740"/>
    </location>
</feature>
<feature type="compositionally biased region" description="Polar residues" evidence="7">
    <location>
        <begin position="1695"/>
        <end position="1717"/>
    </location>
</feature>
<dbReference type="InterPro" id="IPR002048">
    <property type="entry name" value="EF_hand_dom"/>
</dbReference>
<feature type="compositionally biased region" description="Polar residues" evidence="7">
    <location>
        <begin position="280"/>
        <end position="296"/>
    </location>
</feature>
<feature type="compositionally biased region" description="Basic residues" evidence="7">
    <location>
        <begin position="1718"/>
        <end position="1728"/>
    </location>
</feature>
<feature type="compositionally biased region" description="Acidic residues" evidence="7">
    <location>
        <begin position="488"/>
        <end position="499"/>
    </location>
</feature>
<evidence type="ECO:0000256" key="3">
    <source>
        <dbReference type="ARBA" id="ARBA00022723"/>
    </source>
</evidence>
<feature type="compositionally biased region" description="Low complexity" evidence="7">
    <location>
        <begin position="266"/>
        <end position="279"/>
    </location>
</feature>
<feature type="region of interest" description="Disordered" evidence="7">
    <location>
        <begin position="266"/>
        <end position="296"/>
    </location>
</feature>
<feature type="region of interest" description="Disordered" evidence="7">
    <location>
        <begin position="596"/>
        <end position="623"/>
    </location>
</feature>
<keyword evidence="6" id="KW-0449">Lipoprotein</keyword>
<organism evidence="9 10">
    <name type="scientific">Pythium oligandrum</name>
    <name type="common">Mycoparasitic fungus</name>
    <dbReference type="NCBI Taxonomy" id="41045"/>
    <lineage>
        <taxon>Eukaryota</taxon>
        <taxon>Sar</taxon>
        <taxon>Stramenopiles</taxon>
        <taxon>Oomycota</taxon>
        <taxon>Peronosporomycetes</taxon>
        <taxon>Pythiales</taxon>
        <taxon>Pythiaceae</taxon>
        <taxon>Pythium</taxon>
    </lineage>
</organism>
<dbReference type="InterPro" id="IPR018247">
    <property type="entry name" value="EF_Hand_1_Ca_BS"/>
</dbReference>
<feature type="region of interest" description="Disordered" evidence="7">
    <location>
        <begin position="1695"/>
        <end position="1752"/>
    </location>
</feature>
<dbReference type="InterPro" id="IPR011992">
    <property type="entry name" value="EF-hand-dom_pair"/>
</dbReference>
<evidence type="ECO:0000259" key="8">
    <source>
        <dbReference type="PROSITE" id="PS50222"/>
    </source>
</evidence>
<dbReference type="PANTHER" id="PTHR23055">
    <property type="entry name" value="CALCIUM BINDING PROTEINS"/>
    <property type="match status" value="1"/>
</dbReference>
<dbReference type="GO" id="GO:0005509">
    <property type="term" value="F:calcium ion binding"/>
    <property type="evidence" value="ECO:0007669"/>
    <property type="project" value="InterPro"/>
</dbReference>
<evidence type="ECO:0000256" key="7">
    <source>
        <dbReference type="SAM" id="MobiDB-lite"/>
    </source>
</evidence>
<feature type="region of interest" description="Disordered" evidence="7">
    <location>
        <begin position="990"/>
        <end position="1019"/>
    </location>
</feature>
<evidence type="ECO:0000256" key="5">
    <source>
        <dbReference type="ARBA" id="ARBA00022837"/>
    </source>
</evidence>
<dbReference type="Gene3D" id="1.10.238.10">
    <property type="entry name" value="EF-hand"/>
    <property type="match status" value="4"/>
</dbReference>
<dbReference type="EMBL" id="SPLM01000004">
    <property type="protein sequence ID" value="TMW67626.1"/>
    <property type="molecule type" value="Genomic_DNA"/>
</dbReference>
<proteinExistence type="inferred from homology"/>
<dbReference type="SUPFAM" id="SSF47473">
    <property type="entry name" value="EF-hand"/>
    <property type="match status" value="3"/>
</dbReference>
<comment type="similarity">
    <text evidence="1">Belongs to the recoverin family.</text>
</comment>
<protein>
    <recommendedName>
        <fullName evidence="8">EF-hand domain-containing protein</fullName>
    </recommendedName>
</protein>
<evidence type="ECO:0000313" key="9">
    <source>
        <dbReference type="EMBL" id="TMW67626.1"/>
    </source>
</evidence>
<dbReference type="SMART" id="SM00054">
    <property type="entry name" value="EFh"/>
    <property type="match status" value="5"/>
</dbReference>
<keyword evidence="2" id="KW-0519">Myristate</keyword>
<keyword evidence="4" id="KW-0677">Repeat</keyword>
<dbReference type="PROSITE" id="PS50222">
    <property type="entry name" value="EF_HAND_2"/>
    <property type="match status" value="3"/>
</dbReference>
<evidence type="ECO:0000313" key="10">
    <source>
        <dbReference type="Proteomes" id="UP000794436"/>
    </source>
</evidence>
<gene>
    <name evidence="9" type="ORF">Poli38472_011246</name>
</gene>
<evidence type="ECO:0000256" key="2">
    <source>
        <dbReference type="ARBA" id="ARBA00022707"/>
    </source>
</evidence>
<evidence type="ECO:0000256" key="6">
    <source>
        <dbReference type="ARBA" id="ARBA00023288"/>
    </source>
</evidence>
<feature type="domain" description="EF-hand" evidence="8">
    <location>
        <begin position="1214"/>
        <end position="1249"/>
    </location>
</feature>
<dbReference type="PANTHER" id="PTHR23055:SF178">
    <property type="entry name" value="NEUROCALCIN HOMOLOG"/>
    <property type="match status" value="1"/>
</dbReference>
<feature type="domain" description="EF-hand" evidence="8">
    <location>
        <begin position="1454"/>
        <end position="1489"/>
    </location>
</feature>
<feature type="domain" description="EF-hand" evidence="8">
    <location>
        <begin position="792"/>
        <end position="827"/>
    </location>
</feature>
<dbReference type="InterPro" id="IPR028846">
    <property type="entry name" value="Recoverin"/>
</dbReference>
<name>A0A8K1CPW1_PYTOL</name>